<dbReference type="GO" id="GO:0005886">
    <property type="term" value="C:plasma membrane"/>
    <property type="evidence" value="ECO:0007669"/>
    <property type="project" value="UniProtKB-SubCell"/>
</dbReference>
<protein>
    <recommendedName>
        <fullName evidence="7">Phosphatidylglycerol--prolipoprotein diacylglyceryl transferase</fullName>
        <ecNumber evidence="7">2.5.1.145</ecNumber>
    </recommendedName>
</protein>
<feature type="region of interest" description="Disordered" evidence="8">
    <location>
        <begin position="288"/>
        <end position="325"/>
    </location>
</feature>
<dbReference type="Proteomes" id="UP000586918">
    <property type="component" value="Unassembled WGS sequence"/>
</dbReference>
<dbReference type="GO" id="GO:0042158">
    <property type="term" value="P:lipoprotein biosynthetic process"/>
    <property type="evidence" value="ECO:0007669"/>
    <property type="project" value="UniProtKB-UniRule"/>
</dbReference>
<comment type="catalytic activity">
    <reaction evidence="7">
        <text>L-cysteinyl-[prolipoprotein] + a 1,2-diacyl-sn-glycero-3-phospho-(1'-sn-glycerol) = an S-1,2-diacyl-sn-glyceryl-L-cysteinyl-[prolipoprotein] + sn-glycerol 1-phosphate + H(+)</text>
        <dbReference type="Rhea" id="RHEA:56712"/>
        <dbReference type="Rhea" id="RHEA-COMP:14679"/>
        <dbReference type="Rhea" id="RHEA-COMP:14680"/>
        <dbReference type="ChEBI" id="CHEBI:15378"/>
        <dbReference type="ChEBI" id="CHEBI:29950"/>
        <dbReference type="ChEBI" id="CHEBI:57685"/>
        <dbReference type="ChEBI" id="CHEBI:64716"/>
        <dbReference type="ChEBI" id="CHEBI:140658"/>
        <dbReference type="EC" id="2.5.1.145"/>
    </reaction>
</comment>
<sequence>MSTAVTSALLAYIPSPDRGVWYIGPVPLRAYALCIIAGIVVAVVWGEKRFVARGGEPGTVVDVAVYAVPFGLVGGRLYHVATDWQTYFGPGGNPIDALKIWQGGLGIWGAIALGGVGAWIACRRRGVPLPFFADAVAPGIVVAQAIGRLGNYFNQELYGGPTTLPWGLEIYDRVDPATGFPDALGGVALDTTPVAIVHPTFLYEMLWSLLIAVVIVWADRRFRLGHGRVFALYVAGYTLGRFFIELMRTDPATRVFGDVRINVVVSAVVFVCAVAYVVLVRKPREEITRPEAEPAGDPSGTGADAPVDGPPEDEAVSGPTRDRAP</sequence>
<dbReference type="PANTHER" id="PTHR30589:SF0">
    <property type="entry name" value="PHOSPHATIDYLGLYCEROL--PROLIPOPROTEIN DIACYLGLYCERYL TRANSFERASE"/>
    <property type="match status" value="1"/>
</dbReference>
<comment type="similarity">
    <text evidence="1 7">Belongs to the Lgt family.</text>
</comment>
<keyword evidence="9" id="KW-0328">Glycosyltransferase</keyword>
<evidence type="ECO:0000256" key="6">
    <source>
        <dbReference type="ARBA" id="ARBA00023136"/>
    </source>
</evidence>
<evidence type="ECO:0000313" key="9">
    <source>
        <dbReference type="EMBL" id="NMH92785.1"/>
    </source>
</evidence>
<feature type="transmembrane region" description="Helical" evidence="7">
    <location>
        <begin position="230"/>
        <end position="247"/>
    </location>
</feature>
<comment type="subcellular location">
    <subcellularLocation>
        <location evidence="7">Cell membrane</location>
        <topology evidence="7">Multi-pass membrane protein</topology>
    </subcellularLocation>
</comment>
<dbReference type="UniPathway" id="UPA00664"/>
<evidence type="ECO:0000256" key="1">
    <source>
        <dbReference type="ARBA" id="ARBA00007150"/>
    </source>
</evidence>
<evidence type="ECO:0000256" key="4">
    <source>
        <dbReference type="ARBA" id="ARBA00022692"/>
    </source>
</evidence>
<keyword evidence="9" id="KW-0449">Lipoprotein</keyword>
<feature type="transmembrane region" description="Helical" evidence="7">
    <location>
        <begin position="129"/>
        <end position="147"/>
    </location>
</feature>
<name>A0A848DJP1_9PSEU</name>
<keyword evidence="6 7" id="KW-0472">Membrane</keyword>
<keyword evidence="10" id="KW-1185">Reference proteome</keyword>
<dbReference type="PROSITE" id="PS01311">
    <property type="entry name" value="LGT"/>
    <property type="match status" value="1"/>
</dbReference>
<evidence type="ECO:0000313" key="10">
    <source>
        <dbReference type="Proteomes" id="UP000586918"/>
    </source>
</evidence>
<evidence type="ECO:0000256" key="3">
    <source>
        <dbReference type="ARBA" id="ARBA00022679"/>
    </source>
</evidence>
<proteinExistence type="inferred from homology"/>
<dbReference type="AlphaFoldDB" id="A0A848DJP1"/>
<feature type="transmembrane region" description="Helical" evidence="7">
    <location>
        <begin position="100"/>
        <end position="122"/>
    </location>
</feature>
<feature type="transmembrane region" description="Helical" evidence="7">
    <location>
        <begin position="259"/>
        <end position="279"/>
    </location>
</feature>
<comment type="function">
    <text evidence="7">Catalyzes the transfer of the diacylglyceryl group from phosphatidylglycerol to the sulfhydryl group of the N-terminal cysteine of a prolipoprotein, the first step in the formation of mature lipoproteins.</text>
</comment>
<keyword evidence="5 7" id="KW-1133">Transmembrane helix</keyword>
<dbReference type="PANTHER" id="PTHR30589">
    <property type="entry name" value="PROLIPOPROTEIN DIACYLGLYCERYL TRANSFERASE"/>
    <property type="match status" value="1"/>
</dbReference>
<keyword evidence="4 7" id="KW-0812">Transmembrane</keyword>
<reference evidence="9 10" key="1">
    <citation type="submission" date="2020-04" db="EMBL/GenBank/DDBJ databases">
        <authorList>
            <person name="Klaysubun C."/>
            <person name="Duangmal K."/>
            <person name="Lipun K."/>
        </authorList>
    </citation>
    <scope>NUCLEOTIDE SEQUENCE [LARGE SCALE GENOMIC DNA]</scope>
    <source>
        <strain evidence="9 10">DSM 45300</strain>
    </source>
</reference>
<evidence type="ECO:0000256" key="8">
    <source>
        <dbReference type="SAM" id="MobiDB-lite"/>
    </source>
</evidence>
<feature type="transmembrane region" description="Helical" evidence="7">
    <location>
        <begin position="29"/>
        <end position="46"/>
    </location>
</feature>
<accession>A0A848DJP1</accession>
<keyword evidence="3 7" id="KW-0808">Transferase</keyword>
<keyword evidence="2 7" id="KW-1003">Cell membrane</keyword>
<evidence type="ECO:0000256" key="7">
    <source>
        <dbReference type="HAMAP-Rule" id="MF_01147"/>
    </source>
</evidence>
<gene>
    <name evidence="7" type="primary">lgt</name>
    <name evidence="9" type="ORF">HF519_14630</name>
</gene>
<organism evidence="9 10">
    <name type="scientific">Pseudonocardia bannensis</name>
    <dbReference type="NCBI Taxonomy" id="630973"/>
    <lineage>
        <taxon>Bacteria</taxon>
        <taxon>Bacillati</taxon>
        <taxon>Actinomycetota</taxon>
        <taxon>Actinomycetes</taxon>
        <taxon>Pseudonocardiales</taxon>
        <taxon>Pseudonocardiaceae</taxon>
        <taxon>Pseudonocardia</taxon>
    </lineage>
</organism>
<dbReference type="NCBIfam" id="TIGR00544">
    <property type="entry name" value="lgt"/>
    <property type="match status" value="1"/>
</dbReference>
<dbReference type="EC" id="2.5.1.145" evidence="7"/>
<feature type="transmembrane region" description="Helical" evidence="7">
    <location>
        <begin position="58"/>
        <end position="80"/>
    </location>
</feature>
<dbReference type="EMBL" id="JAAXKZ010000048">
    <property type="protein sequence ID" value="NMH92785.1"/>
    <property type="molecule type" value="Genomic_DNA"/>
</dbReference>
<dbReference type="RefSeq" id="WP_169413492.1">
    <property type="nucleotide sequence ID" value="NZ_JAAXKZ010000048.1"/>
</dbReference>
<feature type="binding site" evidence="7">
    <location>
        <position position="148"/>
    </location>
    <ligand>
        <name>a 1,2-diacyl-sn-glycero-3-phospho-(1'-sn-glycerol)</name>
        <dbReference type="ChEBI" id="CHEBI:64716"/>
    </ligand>
</feature>
<dbReference type="HAMAP" id="MF_01147">
    <property type="entry name" value="Lgt"/>
    <property type="match status" value="1"/>
</dbReference>
<comment type="caution">
    <text evidence="9">The sequence shown here is derived from an EMBL/GenBank/DDBJ whole genome shotgun (WGS) entry which is preliminary data.</text>
</comment>
<dbReference type="Pfam" id="PF01790">
    <property type="entry name" value="LGT"/>
    <property type="match status" value="1"/>
</dbReference>
<dbReference type="GO" id="GO:0008961">
    <property type="term" value="F:phosphatidylglycerol-prolipoprotein diacylglyceryl transferase activity"/>
    <property type="evidence" value="ECO:0007669"/>
    <property type="project" value="UniProtKB-UniRule"/>
</dbReference>
<evidence type="ECO:0000256" key="5">
    <source>
        <dbReference type="ARBA" id="ARBA00022989"/>
    </source>
</evidence>
<evidence type="ECO:0000256" key="2">
    <source>
        <dbReference type="ARBA" id="ARBA00022475"/>
    </source>
</evidence>
<dbReference type="InterPro" id="IPR001640">
    <property type="entry name" value="Lgt"/>
</dbReference>
<comment type="pathway">
    <text evidence="7">Protein modification; lipoprotein biosynthesis (diacylglyceryl transfer).</text>
</comment>
<feature type="transmembrane region" description="Helical" evidence="7">
    <location>
        <begin position="201"/>
        <end position="218"/>
    </location>
</feature>